<feature type="compositionally biased region" description="Basic residues" evidence="1">
    <location>
        <begin position="89"/>
        <end position="101"/>
    </location>
</feature>
<feature type="compositionally biased region" description="Low complexity" evidence="1">
    <location>
        <begin position="107"/>
        <end position="122"/>
    </location>
</feature>
<feature type="compositionally biased region" description="Basic residues" evidence="1">
    <location>
        <begin position="424"/>
        <end position="447"/>
    </location>
</feature>
<reference evidence="2" key="1">
    <citation type="submission" date="2020-02" db="EMBL/GenBank/DDBJ databases">
        <authorList>
            <person name="Meier V. D."/>
        </authorList>
    </citation>
    <scope>NUCLEOTIDE SEQUENCE</scope>
    <source>
        <strain evidence="2">AVDCRST_MAG89</strain>
    </source>
</reference>
<feature type="region of interest" description="Disordered" evidence="1">
    <location>
        <begin position="89"/>
        <end position="297"/>
    </location>
</feature>
<feature type="compositionally biased region" description="Low complexity" evidence="1">
    <location>
        <begin position="270"/>
        <end position="281"/>
    </location>
</feature>
<evidence type="ECO:0000256" key="1">
    <source>
        <dbReference type="SAM" id="MobiDB-lite"/>
    </source>
</evidence>
<feature type="non-terminal residue" evidence="2">
    <location>
        <position position="514"/>
    </location>
</feature>
<dbReference type="AlphaFoldDB" id="A0A6J4LWJ9"/>
<feature type="compositionally biased region" description="Basic and acidic residues" evidence="1">
    <location>
        <begin position="123"/>
        <end position="132"/>
    </location>
</feature>
<feature type="compositionally biased region" description="Low complexity" evidence="1">
    <location>
        <begin position="346"/>
        <end position="364"/>
    </location>
</feature>
<evidence type="ECO:0000313" key="2">
    <source>
        <dbReference type="EMBL" id="CAA9342902.1"/>
    </source>
</evidence>
<accession>A0A6J4LWJ9</accession>
<protein>
    <submittedName>
        <fullName evidence="2">Beta-lactamase class C-like and penicillin binding proteins (PBPs) superfamily / DUF3471 domain</fullName>
    </submittedName>
</protein>
<feature type="compositionally biased region" description="Basic residues" evidence="1">
    <location>
        <begin position="10"/>
        <end position="26"/>
    </location>
</feature>
<feature type="compositionally biased region" description="Basic residues" evidence="1">
    <location>
        <begin position="147"/>
        <end position="159"/>
    </location>
</feature>
<gene>
    <name evidence="2" type="ORF">AVDCRST_MAG89-2709</name>
</gene>
<feature type="region of interest" description="Disordered" evidence="1">
    <location>
        <begin position="1"/>
        <end position="31"/>
    </location>
</feature>
<feature type="compositionally biased region" description="Basic and acidic residues" evidence="1">
    <location>
        <begin position="213"/>
        <end position="240"/>
    </location>
</feature>
<name>A0A6J4LWJ9_9BACT</name>
<dbReference type="EMBL" id="CADCTV010000567">
    <property type="protein sequence ID" value="CAA9342902.1"/>
    <property type="molecule type" value="Genomic_DNA"/>
</dbReference>
<feature type="compositionally biased region" description="Basic residues" evidence="1">
    <location>
        <begin position="475"/>
        <end position="489"/>
    </location>
</feature>
<feature type="region of interest" description="Disordered" evidence="1">
    <location>
        <begin position="329"/>
        <end position="514"/>
    </location>
</feature>
<proteinExistence type="predicted"/>
<organism evidence="2">
    <name type="scientific">uncultured Gemmatimonadota bacterium</name>
    <dbReference type="NCBI Taxonomy" id="203437"/>
    <lineage>
        <taxon>Bacteria</taxon>
        <taxon>Pseudomonadati</taxon>
        <taxon>Gemmatimonadota</taxon>
        <taxon>environmental samples</taxon>
    </lineage>
</organism>
<feature type="region of interest" description="Disordered" evidence="1">
    <location>
        <begin position="44"/>
        <end position="64"/>
    </location>
</feature>
<feature type="non-terminal residue" evidence="2">
    <location>
        <position position="1"/>
    </location>
</feature>
<sequence length="514" mass="54836">ARLADAHLPPRTRRGRRAGRRARHRAGTAAGGVRRLRPGCHARLARPGDGHRHRQGRLGGVRPRLRCTYGGRKRPRGRAHLVRHRLDHQGVHRHRARHAGGRGKGALGRSRVHAPARLPAVRPRADRPDHGPRPAQPPHRAAGERRHLVRVTQHRRRHPAAAAVRAPVRRAAHAIPVQQRRLHGGRDGGAAGVGHALERVRPPPHPGAAGDARNADGLRRHRRADERGDAPRGGERHRDPGAVPGLRQHRPGGVHELVGHRNGPVAPLSAGQRPRGRAAAGERGGTSRDADAAVPDPGGLVLSRAHAAVAPHLHRLRAGVVPAGLPRAQAGHAHGKHRRDDGHPGAGARRAPGAGDLRQPGPRRGAARADVPHRRRVPGRPAARLERRAAPRVHAGGGARAGRRARAEVAPGRRHPPVAAAAGVRRHLRGPRQRAVRRGPARSRRRAGGGTGRAQHRAAGALAPRRVPGALGQPRHGRKLPLLHHRRAGPRAPDADGRQRTGARPGRAGGVGPV</sequence>